<dbReference type="Gene3D" id="3.40.50.2300">
    <property type="match status" value="1"/>
</dbReference>
<name>A0A2A2KAR8_9BILA</name>
<dbReference type="InterPro" id="IPR011006">
    <property type="entry name" value="CheY-like_superfamily"/>
</dbReference>
<proteinExistence type="predicted"/>
<sequence length="233" mass="25759">MVPPTKVAFKPTPHMAPGGKLMHQLNVLIHQARPYYQMLLHQAFNAQGVYNVRLTDDVPAATAHMARRQQSVDVLVLDPAMPRRHARRLFKYLVQASCTGGLLFVGSDGAEGIGLALEARKQGLKVLAELPWPMSMVGLEQALGRLLLNDALTPYQAEIGPADSRGRRHLSVLDEHGLSILRRTVCERELVEQQLLVDLVDGLHRDLQIAEGRLQPCVIAALQHQKQIPGTFA</sequence>
<dbReference type="SUPFAM" id="SSF52172">
    <property type="entry name" value="CheY-like"/>
    <property type="match status" value="1"/>
</dbReference>
<dbReference type="AlphaFoldDB" id="A0A2A2KAR8"/>
<reference evidence="1 2" key="1">
    <citation type="journal article" date="2017" name="Curr. Biol.">
        <title>Genome architecture and evolution of a unichromosomal asexual nematode.</title>
        <authorList>
            <person name="Fradin H."/>
            <person name="Zegar C."/>
            <person name="Gutwein M."/>
            <person name="Lucas J."/>
            <person name="Kovtun M."/>
            <person name="Corcoran D."/>
            <person name="Baugh L.R."/>
            <person name="Kiontke K."/>
            <person name="Gunsalus K."/>
            <person name="Fitch D.H."/>
            <person name="Piano F."/>
        </authorList>
    </citation>
    <scope>NUCLEOTIDE SEQUENCE [LARGE SCALE GENOMIC DNA]</scope>
    <source>
        <strain evidence="1">PF1309</strain>
    </source>
</reference>
<organism evidence="1 2">
    <name type="scientific">Diploscapter pachys</name>
    <dbReference type="NCBI Taxonomy" id="2018661"/>
    <lineage>
        <taxon>Eukaryota</taxon>
        <taxon>Metazoa</taxon>
        <taxon>Ecdysozoa</taxon>
        <taxon>Nematoda</taxon>
        <taxon>Chromadorea</taxon>
        <taxon>Rhabditida</taxon>
        <taxon>Rhabditina</taxon>
        <taxon>Rhabditomorpha</taxon>
        <taxon>Rhabditoidea</taxon>
        <taxon>Rhabditidae</taxon>
        <taxon>Diploscapter</taxon>
    </lineage>
</organism>
<dbReference type="Proteomes" id="UP000218231">
    <property type="component" value="Unassembled WGS sequence"/>
</dbReference>
<evidence type="ECO:0000313" key="1">
    <source>
        <dbReference type="EMBL" id="PAV70998.1"/>
    </source>
</evidence>
<protein>
    <recommendedName>
        <fullName evidence="3">Response regulatory domain-containing protein</fullName>
    </recommendedName>
</protein>
<evidence type="ECO:0000313" key="2">
    <source>
        <dbReference type="Proteomes" id="UP000218231"/>
    </source>
</evidence>
<accession>A0A2A2KAR8</accession>
<evidence type="ECO:0008006" key="3">
    <source>
        <dbReference type="Google" id="ProtNLM"/>
    </source>
</evidence>
<dbReference type="EMBL" id="LIAE01009141">
    <property type="protein sequence ID" value="PAV70998.1"/>
    <property type="molecule type" value="Genomic_DNA"/>
</dbReference>
<dbReference type="InterPro" id="IPR021898">
    <property type="entry name" value="DUF3509"/>
</dbReference>
<gene>
    <name evidence="1" type="ORF">WR25_15304</name>
</gene>
<dbReference type="Pfam" id="PF12021">
    <property type="entry name" value="DUF3509"/>
    <property type="match status" value="1"/>
</dbReference>
<comment type="caution">
    <text evidence="1">The sequence shown here is derived from an EMBL/GenBank/DDBJ whole genome shotgun (WGS) entry which is preliminary data.</text>
</comment>
<keyword evidence="2" id="KW-1185">Reference proteome</keyword>